<sequence>MLPFDDQQHIPPHQWTAQQLLKIAPALFSIFQEQWRYLQHIHAQNMLQIDEKNKRISIANGLLIIDFNQESEMLQLHVQDALAVEKISKFILQDMIFFTGNRLAQHPTTVKTNVQVLRQILMEQAFQWVDAENRIEQFIYNISVPDAVLIDQLLIQQHYYDQPHLTAFAEHGVQVPLEVELNIKHLCLVNSIKGEQFIAVNELISSYEELCFSAQQFLPQDIYCLVQCFYPEQFSLMNLIDHQQDFQLLRQHAIEKPHVLAYAKLMHRGYWQYQDLLDKKHFLDAKSLYWDDSQLARLPVFYQSKAVNWIFKQKLELNLWLSQVIQSPNVRVAVTALSFLDCSHIHPQVILLTLKYFENIAGRLFLSDCRHLSLEQQWFLNPENQKYRLNESREHLDQKNAISASMLYIEEWLELVHILSKNNPKLLKKCYVKLSRVMQAYMLFLQHIISTLPTELWDFIDPKTHQQHDFFKALKQSKTEVIAFRQYFKYHFTQQQRSISVFDSYVADYLLDHFAQQRFVNKNLTWQGLFQQAYEWHQQFEFDSTLNYLKSRIETESWQAISPEPIIYFEGWCFEELHELERVIQESVDYKHCLAHSYTERMLAQEYVAFHIYPEQYPAQCLTLGCVYKDDQLYFDQLKYPSNRAADESCLNKVYAFIAEFNLMLRKRRVDERILA</sequence>
<reference evidence="1 2" key="1">
    <citation type="submission" date="2020-02" db="EMBL/GenBank/DDBJ databases">
        <title>Tigecycline-resistant Acinetobacter species from pigs and migratory birds.</title>
        <authorList>
            <person name="Chen C."/>
            <person name="Sun J."/>
            <person name="Liao X.-P."/>
            <person name="Liu Y.-H."/>
        </authorList>
    </citation>
    <scope>NUCLEOTIDE SEQUENCE [LARGE SCALE GENOMIC DNA]</scope>
    <source>
        <strain evidence="1 2">YH12207_T</strain>
    </source>
</reference>
<evidence type="ECO:0000313" key="1">
    <source>
        <dbReference type="EMBL" id="QOW46082.1"/>
    </source>
</evidence>
<dbReference type="Proteomes" id="UP000593966">
    <property type="component" value="Chromosome"/>
</dbReference>
<name>A0A7S6VWL3_9GAMM</name>
<accession>A0A7S6VWL3</accession>
<protein>
    <submittedName>
        <fullName evidence="1">Uncharacterized protein</fullName>
    </submittedName>
</protein>
<keyword evidence="2" id="KW-1185">Reference proteome</keyword>
<proteinExistence type="predicted"/>
<dbReference type="AlphaFoldDB" id="A0A7S6VWL3"/>
<evidence type="ECO:0000313" key="2">
    <source>
        <dbReference type="Proteomes" id="UP000593966"/>
    </source>
</evidence>
<dbReference type="EMBL" id="CP048659">
    <property type="protein sequence ID" value="QOW46082.1"/>
    <property type="molecule type" value="Genomic_DNA"/>
</dbReference>
<gene>
    <name evidence="1" type="ORF">G0028_09345</name>
</gene>
<dbReference type="RefSeq" id="WP_180045164.1">
    <property type="nucleotide sequence ID" value="NZ_CP048659.1"/>
</dbReference>
<organism evidence="1 2">
    <name type="scientific">Acinetobacter piscicola</name>
    <dbReference type="NCBI Taxonomy" id="2006115"/>
    <lineage>
        <taxon>Bacteria</taxon>
        <taxon>Pseudomonadati</taxon>
        <taxon>Pseudomonadota</taxon>
        <taxon>Gammaproteobacteria</taxon>
        <taxon>Moraxellales</taxon>
        <taxon>Moraxellaceae</taxon>
        <taxon>Acinetobacter</taxon>
    </lineage>
</organism>